<dbReference type="InterPro" id="IPR023996">
    <property type="entry name" value="TonB-dep_OMP_SusC/RagA"/>
</dbReference>
<dbReference type="Proteomes" id="UP001348817">
    <property type="component" value="Chromosome"/>
</dbReference>
<dbReference type="SUPFAM" id="SSF56935">
    <property type="entry name" value="Porins"/>
    <property type="match status" value="1"/>
</dbReference>
<dbReference type="InterPro" id="IPR012910">
    <property type="entry name" value="Plug_dom"/>
</dbReference>
<evidence type="ECO:0000256" key="2">
    <source>
        <dbReference type="ARBA" id="ARBA00022448"/>
    </source>
</evidence>
<keyword evidence="6" id="KW-0408">Iron</keyword>
<keyword evidence="14" id="KW-1185">Reference proteome</keyword>
<name>A0AAU9CU46_9BACT</name>
<feature type="domain" description="TonB-dependent receptor plug" evidence="12">
    <location>
        <begin position="119"/>
        <end position="242"/>
    </location>
</feature>
<dbReference type="RefSeq" id="WP_338392122.1">
    <property type="nucleotide sequence ID" value="NZ_AP025314.1"/>
</dbReference>
<proteinExistence type="inferred from homology"/>
<keyword evidence="8" id="KW-0798">TonB box</keyword>
<dbReference type="NCBIfam" id="TIGR04057">
    <property type="entry name" value="SusC_RagA_signa"/>
    <property type="match status" value="1"/>
</dbReference>
<evidence type="ECO:0000313" key="13">
    <source>
        <dbReference type="EMBL" id="BDD10577.1"/>
    </source>
</evidence>
<dbReference type="InterPro" id="IPR023997">
    <property type="entry name" value="TonB-dep_OMP_SusC/RagA_CS"/>
</dbReference>
<evidence type="ECO:0000256" key="4">
    <source>
        <dbReference type="ARBA" id="ARBA00022496"/>
    </source>
</evidence>
<dbReference type="InterPro" id="IPR036942">
    <property type="entry name" value="Beta-barrel_TonB_sf"/>
</dbReference>
<evidence type="ECO:0000256" key="3">
    <source>
        <dbReference type="ARBA" id="ARBA00022452"/>
    </source>
</evidence>
<dbReference type="GO" id="GO:0009279">
    <property type="term" value="C:cell outer membrane"/>
    <property type="evidence" value="ECO:0007669"/>
    <property type="project" value="UniProtKB-SubCell"/>
</dbReference>
<keyword evidence="5 11" id="KW-0812">Transmembrane</keyword>
<dbReference type="PROSITE" id="PS52016">
    <property type="entry name" value="TONB_DEPENDENT_REC_3"/>
    <property type="match status" value="1"/>
</dbReference>
<protein>
    <submittedName>
        <fullName evidence="13">SusC/RagA family TonB-linked outer membrane protein</fullName>
    </submittedName>
</protein>
<reference evidence="13 14" key="1">
    <citation type="submission" date="2021-12" db="EMBL/GenBank/DDBJ databases">
        <title>Genome sequencing of bacteria with rrn-lacking chromosome and rrn-plasmid.</title>
        <authorList>
            <person name="Anda M."/>
            <person name="Iwasaki W."/>
        </authorList>
    </citation>
    <scope>NUCLEOTIDE SEQUENCE [LARGE SCALE GENOMIC DNA]</scope>
    <source>
        <strain evidence="13 14">DSM 100852</strain>
    </source>
</reference>
<keyword evidence="9 11" id="KW-0472">Membrane</keyword>
<evidence type="ECO:0000313" key="14">
    <source>
        <dbReference type="Proteomes" id="UP001348817"/>
    </source>
</evidence>
<dbReference type="AlphaFoldDB" id="A0AAU9CU46"/>
<dbReference type="GO" id="GO:0006826">
    <property type="term" value="P:iron ion transport"/>
    <property type="evidence" value="ECO:0007669"/>
    <property type="project" value="UniProtKB-KW"/>
</dbReference>
<dbReference type="Gene3D" id="2.60.40.1120">
    <property type="entry name" value="Carboxypeptidase-like, regulatory domain"/>
    <property type="match status" value="1"/>
</dbReference>
<organism evidence="13 14">
    <name type="scientific">Fulvitalea axinellae</name>
    <dbReference type="NCBI Taxonomy" id="1182444"/>
    <lineage>
        <taxon>Bacteria</taxon>
        <taxon>Pseudomonadati</taxon>
        <taxon>Bacteroidota</taxon>
        <taxon>Cytophagia</taxon>
        <taxon>Cytophagales</taxon>
        <taxon>Persicobacteraceae</taxon>
        <taxon>Fulvitalea</taxon>
    </lineage>
</organism>
<comment type="similarity">
    <text evidence="11">Belongs to the TonB-dependent receptor family.</text>
</comment>
<dbReference type="PANTHER" id="PTHR32552:SF81">
    <property type="entry name" value="TONB-DEPENDENT OUTER MEMBRANE RECEPTOR"/>
    <property type="match status" value="1"/>
</dbReference>
<dbReference type="SUPFAM" id="SSF49464">
    <property type="entry name" value="Carboxypeptidase regulatory domain-like"/>
    <property type="match status" value="1"/>
</dbReference>
<keyword evidence="3 11" id="KW-1134">Transmembrane beta strand</keyword>
<dbReference type="Gene3D" id="2.170.130.10">
    <property type="entry name" value="TonB-dependent receptor, plug domain"/>
    <property type="match status" value="1"/>
</dbReference>
<keyword evidence="10 11" id="KW-0998">Cell outer membrane</keyword>
<gene>
    <name evidence="13" type="ORF">FUAX_30090</name>
</gene>
<evidence type="ECO:0000256" key="10">
    <source>
        <dbReference type="ARBA" id="ARBA00023237"/>
    </source>
</evidence>
<keyword evidence="4" id="KW-0410">Iron transport</keyword>
<dbReference type="Gene3D" id="2.40.170.20">
    <property type="entry name" value="TonB-dependent receptor, beta-barrel domain"/>
    <property type="match status" value="1"/>
</dbReference>
<sequence length="1057" mass="118781">MALAFLWSFSAVAQKGQLVQGYVKDAKTGEGLPGVTVVEVDQEERFVHGVVTDLNGFYMIKLTENNSKLQFTSVGYKRIMQPVNGSSKIDIGMREENTELEVVTVQGERFTSDGFIAIRDKATAISQVKLDDLDALPVASVDEMLQGQISGVDITAVSGDPGAGMQIRIRGTATINGDREPLIILDGLPYDVQIDNDFDFNSADNRDYGAMLSIAPDDIETVEILKDAASAAIWGAKAANGIIQITTRRGRKMKPQLRYSYKSFVSVQPDPVPMLSGGDYVTLQKEARFNRNAGKTGDNFPELNYDETWEYYYNYSQNTDWLDEITQMGTSGEHNVSLTGGGEKARYRVGLGYFDQEGTTTGTGLQRLTFRSNLDYTVSTRLVVSSDFSYTRSDNQRSYYGNERSLAYRKMPNQSVYEYDTLGVRSDRYFLDPRAEAYQGRGMYNPVAVLNEARHSYLENRLRSVFRVNYSITDYLTLTSNLSFDLVNGRTKLFMPEAASNAYMNESGINKSSEGSSDIFTTQTLTKLIYTPNLGADHQLTVLGQWQTRESRSSSYSATAGGLPSQYFDDPGAGGGRVNALSSSNGRSRSMGAVLNGHYKWKDRYILGGGARVDASSNFGDGTKWGMFPFASAAWRISEEDFLSEVMWVNDIKIRGSYGVNGRAPSGNSHYSIYKTGSQYMFQPNVYPSNVKLNNLRWEKVVQYNLGFESALFDNRLHMEFDVYRKTSTDLLWTLELPTATGYSALTRNQGGLDNKGIELSLRGEVYKTKDWRVNLQFNISKNINTVEEVPDNFRLERGNLLENGNYATHISEGDPIGGFYGYTYKGVYKRNEDAVVYDKFGEVVIDQNTGKPMRMMMKGSNYVFQGGDAIYGDRNYDGFIDESDVVFLGSSNPEFTGGFGVRVQYKGLSVSSNFHYRVGQDIVNMSRMKSENMYNTDNQSTATMRRWRFPGDDTDIPRAVFSDGYNWLGSDRFVENGSYLRWKNLSFNYRFDKKWLRKYSLSDLSVFFTAYNLYTFTNYTGQDPEVPLGTDPFFFGIDNATTPPSRTYTMGLTVIF</sequence>
<dbReference type="Pfam" id="PF07715">
    <property type="entry name" value="Plug"/>
    <property type="match status" value="1"/>
</dbReference>
<dbReference type="KEGG" id="fax:FUAX_30090"/>
<dbReference type="EMBL" id="AP025314">
    <property type="protein sequence ID" value="BDD10577.1"/>
    <property type="molecule type" value="Genomic_DNA"/>
</dbReference>
<dbReference type="NCBIfam" id="TIGR04056">
    <property type="entry name" value="OMP_RagA_SusC"/>
    <property type="match status" value="1"/>
</dbReference>
<dbReference type="Pfam" id="PF13715">
    <property type="entry name" value="CarbopepD_reg_2"/>
    <property type="match status" value="1"/>
</dbReference>
<evidence type="ECO:0000256" key="1">
    <source>
        <dbReference type="ARBA" id="ARBA00004571"/>
    </source>
</evidence>
<dbReference type="InterPro" id="IPR039426">
    <property type="entry name" value="TonB-dep_rcpt-like"/>
</dbReference>
<accession>A0AAU9CU46</accession>
<dbReference type="InterPro" id="IPR037066">
    <property type="entry name" value="Plug_dom_sf"/>
</dbReference>
<evidence type="ECO:0000256" key="8">
    <source>
        <dbReference type="ARBA" id="ARBA00023077"/>
    </source>
</evidence>
<evidence type="ECO:0000256" key="7">
    <source>
        <dbReference type="ARBA" id="ARBA00023065"/>
    </source>
</evidence>
<evidence type="ECO:0000256" key="5">
    <source>
        <dbReference type="ARBA" id="ARBA00022692"/>
    </source>
</evidence>
<dbReference type="InterPro" id="IPR008969">
    <property type="entry name" value="CarboxyPept-like_regulatory"/>
</dbReference>
<evidence type="ECO:0000256" key="6">
    <source>
        <dbReference type="ARBA" id="ARBA00023004"/>
    </source>
</evidence>
<evidence type="ECO:0000259" key="12">
    <source>
        <dbReference type="Pfam" id="PF07715"/>
    </source>
</evidence>
<evidence type="ECO:0000256" key="9">
    <source>
        <dbReference type="ARBA" id="ARBA00023136"/>
    </source>
</evidence>
<keyword evidence="7" id="KW-0406">Ion transport</keyword>
<comment type="subcellular location">
    <subcellularLocation>
        <location evidence="1 11">Cell outer membrane</location>
        <topology evidence="1 11">Multi-pass membrane protein</topology>
    </subcellularLocation>
</comment>
<evidence type="ECO:0000256" key="11">
    <source>
        <dbReference type="PROSITE-ProRule" id="PRU01360"/>
    </source>
</evidence>
<keyword evidence="2 11" id="KW-0813">Transport</keyword>
<dbReference type="PANTHER" id="PTHR32552">
    <property type="entry name" value="FERRICHROME IRON RECEPTOR-RELATED"/>
    <property type="match status" value="1"/>
</dbReference>